<organism evidence="3 4">
    <name type="scientific">Lactobacillus taiwanensis</name>
    <dbReference type="NCBI Taxonomy" id="508451"/>
    <lineage>
        <taxon>Bacteria</taxon>
        <taxon>Bacillati</taxon>
        <taxon>Bacillota</taxon>
        <taxon>Bacilli</taxon>
        <taxon>Lactobacillales</taxon>
        <taxon>Lactobacillaceae</taxon>
        <taxon>Lactobacillus</taxon>
    </lineage>
</organism>
<dbReference type="Gene3D" id="1.10.1760.20">
    <property type="match status" value="1"/>
</dbReference>
<sequence>MRTKENSLVSIIMTGLFAAIIYLGVWILRIPVPALVGRPFIHFGNTLTAVAILYLGYRNGMLAGIIGLGGFDLLNGYAATSWLTMLEVVVVASVLTAVYKGMHYKDSKKNIIILGIIAGITKIFTTYCVSIVEALMVGTSLNVALVSSFVSLPATVINSISTAICTPILYFAVRDGARRILRRTA</sequence>
<dbReference type="Proteomes" id="UP000215828">
    <property type="component" value="Unassembled WGS sequence"/>
</dbReference>
<evidence type="ECO:0000313" key="3">
    <source>
        <dbReference type="EMBL" id="OYR90465.1"/>
    </source>
</evidence>
<evidence type="ECO:0000256" key="1">
    <source>
        <dbReference type="SAM" id="Phobius"/>
    </source>
</evidence>
<dbReference type="InterPro" id="IPR009825">
    <property type="entry name" value="ECF_substrate-spec-like"/>
</dbReference>
<dbReference type="EMBL" id="NGNX01000055">
    <property type="protein sequence ID" value="OYR90465.1"/>
    <property type="molecule type" value="Genomic_DNA"/>
</dbReference>
<evidence type="ECO:0008006" key="6">
    <source>
        <dbReference type="Google" id="ProtNLM"/>
    </source>
</evidence>
<comment type="caution">
    <text evidence="3">The sequence shown here is derived from an EMBL/GenBank/DDBJ whole genome shotgun (WGS) entry which is preliminary data.</text>
</comment>
<feature type="transmembrane region" description="Helical" evidence="1">
    <location>
        <begin position="40"/>
        <end position="57"/>
    </location>
</feature>
<keyword evidence="1" id="KW-0812">Transmembrane</keyword>
<keyword evidence="1" id="KW-1133">Transmembrane helix</keyword>
<feature type="transmembrane region" description="Helical" evidence="1">
    <location>
        <begin position="111"/>
        <end position="132"/>
    </location>
</feature>
<dbReference type="EMBL" id="NGNV01000065">
    <property type="protein sequence ID" value="OYR86684.1"/>
    <property type="molecule type" value="Genomic_DNA"/>
</dbReference>
<dbReference type="RefSeq" id="WP_057718926.1">
    <property type="nucleotide sequence ID" value="NZ_CAJUTI010000004.1"/>
</dbReference>
<feature type="transmembrane region" description="Helical" evidence="1">
    <location>
        <begin position="152"/>
        <end position="173"/>
    </location>
</feature>
<feature type="transmembrane region" description="Helical" evidence="1">
    <location>
        <begin position="77"/>
        <end position="99"/>
    </location>
</feature>
<accession>A0A256LAM8</accession>
<dbReference type="GO" id="GO:0016020">
    <property type="term" value="C:membrane"/>
    <property type="evidence" value="ECO:0007669"/>
    <property type="project" value="InterPro"/>
</dbReference>
<gene>
    <name evidence="2" type="ORF">CBF53_11675</name>
    <name evidence="3" type="ORF">CBF70_09405</name>
</gene>
<reference evidence="2 5" key="2">
    <citation type="submission" date="2017-05" db="EMBL/GenBank/DDBJ databases">
        <authorList>
            <person name="Lin X.B."/>
            <person name="Stothard P."/>
            <person name="Tasseva G."/>
            <person name="Walter J."/>
        </authorList>
    </citation>
    <scope>NUCLEOTIDE SEQUENCE [LARGE SCALE GENOMIC DNA]</scope>
    <source>
        <strain evidence="2 5">609u</strain>
    </source>
</reference>
<protein>
    <recommendedName>
        <fullName evidence="6">ECF transporter S component</fullName>
    </recommendedName>
</protein>
<dbReference type="Proteomes" id="UP000216316">
    <property type="component" value="Unassembled WGS sequence"/>
</dbReference>
<keyword evidence="5" id="KW-1185">Reference proteome</keyword>
<evidence type="ECO:0000313" key="2">
    <source>
        <dbReference type="EMBL" id="OYR86684.1"/>
    </source>
</evidence>
<keyword evidence="1" id="KW-0472">Membrane</keyword>
<feature type="transmembrane region" description="Helical" evidence="1">
    <location>
        <begin position="6"/>
        <end position="28"/>
    </location>
</feature>
<evidence type="ECO:0000313" key="4">
    <source>
        <dbReference type="Proteomes" id="UP000215828"/>
    </source>
</evidence>
<evidence type="ECO:0000313" key="5">
    <source>
        <dbReference type="Proteomes" id="UP000216316"/>
    </source>
</evidence>
<dbReference type="Pfam" id="PF07155">
    <property type="entry name" value="ECF-ribofla_trS"/>
    <property type="match status" value="1"/>
</dbReference>
<reference evidence="3 4" key="1">
    <citation type="submission" date="2017-04" db="EMBL/GenBank/DDBJ databases">
        <authorList>
            <person name="Afonso C.L."/>
            <person name="Miller P.J."/>
            <person name="Scott M.A."/>
            <person name="Spackman E."/>
            <person name="Goraichik I."/>
            <person name="Dimitrov K.M."/>
            <person name="Suarez D.L."/>
            <person name="Swayne D.E."/>
        </authorList>
    </citation>
    <scope>NUCLEOTIDE SEQUENCE [LARGE SCALE GENOMIC DNA]</scope>
    <source>
        <strain evidence="3 4">609q</strain>
    </source>
</reference>
<name>A0A256LAM8_9LACO</name>
<proteinExistence type="predicted"/>
<dbReference type="AlphaFoldDB" id="A0A256LAM8"/>
<reference evidence="4 5" key="3">
    <citation type="submission" date="2017-09" db="EMBL/GenBank/DDBJ databases">
        <title>Tripartite evolution among Lactobacillus johnsonii, Lactobacillus taiwanensis, Lactobacillus reuteri and their rodent host.</title>
        <authorList>
            <person name="Wang T."/>
            <person name="Knowles S."/>
            <person name="Cheng C."/>
        </authorList>
    </citation>
    <scope>NUCLEOTIDE SEQUENCE [LARGE SCALE GENOMIC DNA]</scope>
    <source>
        <strain evidence="3 4">609q</strain>
        <strain evidence="2 5">609u</strain>
    </source>
</reference>